<keyword evidence="2" id="KW-1003">Cell membrane</keyword>
<protein>
    <recommendedName>
        <fullName evidence="9">UbiA family prenyltransferase</fullName>
    </recommendedName>
</protein>
<feature type="transmembrane region" description="Helical" evidence="6">
    <location>
        <begin position="249"/>
        <end position="267"/>
    </location>
</feature>
<dbReference type="GO" id="GO:0016765">
    <property type="term" value="F:transferase activity, transferring alkyl or aryl (other than methyl) groups"/>
    <property type="evidence" value="ECO:0007669"/>
    <property type="project" value="InterPro"/>
</dbReference>
<dbReference type="Pfam" id="PF01040">
    <property type="entry name" value="UbiA"/>
    <property type="match status" value="1"/>
</dbReference>
<accession>A0AAP8NMJ7</accession>
<dbReference type="InterPro" id="IPR000537">
    <property type="entry name" value="UbiA_prenyltransferase"/>
</dbReference>
<gene>
    <name evidence="7" type="ORF">CXU09_04030</name>
</gene>
<dbReference type="Gene3D" id="1.10.357.140">
    <property type="entry name" value="UbiA prenyltransferase"/>
    <property type="match status" value="1"/>
</dbReference>
<keyword evidence="4 6" id="KW-1133">Transmembrane helix</keyword>
<evidence type="ECO:0008006" key="9">
    <source>
        <dbReference type="Google" id="ProtNLM"/>
    </source>
</evidence>
<comment type="caution">
    <text evidence="7">The sequence shown here is derived from an EMBL/GenBank/DDBJ whole genome shotgun (WGS) entry which is preliminary data.</text>
</comment>
<evidence type="ECO:0000256" key="6">
    <source>
        <dbReference type="SAM" id="Phobius"/>
    </source>
</evidence>
<comment type="subcellular location">
    <subcellularLocation>
        <location evidence="1">Membrane</location>
        <topology evidence="1">Multi-pass membrane protein</topology>
    </subcellularLocation>
</comment>
<keyword evidence="5 6" id="KW-0472">Membrane</keyword>
<name>A0AAP8NMJ7_9BACT</name>
<dbReference type="GO" id="GO:0016020">
    <property type="term" value="C:membrane"/>
    <property type="evidence" value="ECO:0007669"/>
    <property type="project" value="UniProtKB-SubCell"/>
</dbReference>
<feature type="transmembrane region" description="Helical" evidence="6">
    <location>
        <begin position="192"/>
        <end position="210"/>
    </location>
</feature>
<proteinExistence type="predicted"/>
<evidence type="ECO:0000256" key="2">
    <source>
        <dbReference type="ARBA" id="ARBA00022475"/>
    </source>
</evidence>
<evidence type="ECO:0000256" key="3">
    <source>
        <dbReference type="ARBA" id="ARBA00022692"/>
    </source>
</evidence>
<feature type="transmembrane region" description="Helical" evidence="6">
    <location>
        <begin position="124"/>
        <end position="143"/>
    </location>
</feature>
<dbReference type="EMBL" id="PJKN01000002">
    <property type="protein sequence ID" value="PNC57143.1"/>
    <property type="molecule type" value="Genomic_DNA"/>
</dbReference>
<sequence>MLCPCTDRGMVQMRSAWMWVLIFMGGEKSIFNASGMIGDSPAKTIYFWVCMDAARHGRDAGSCTFADCGCAWSSPFFPVQYAAMHDCRLLRGVLRSSRPANIPTLFTNAAAAWASVRGAELPPLALYGGVVLMGLCFYLYGMWENDRVDARWDAARYPDRPVPCGAVSVSVLRLLSLAAGLSGLVLNMALGGEFAVGALLLIVISLYNVFHKLWSGSIVLMGLCRGVWVLAAGLAFARSGGESVPPPALLWYAFGLFLFTCVISAVARREAGRPRVQRAVTVLLSGMCLFDAVWLLSFGSLLWLGSVLLWAGTRLLQKLGCRAT</sequence>
<dbReference type="Proteomes" id="UP000235914">
    <property type="component" value="Unassembled WGS sequence"/>
</dbReference>
<keyword evidence="3 6" id="KW-0812">Transmembrane</keyword>
<dbReference type="AlphaFoldDB" id="A0AAP8NMJ7"/>
<reference evidence="7 8" key="1">
    <citation type="journal article" date="2017" name="BMC Genomics">
        <title>Genome sequencing of 39 Akkermansia muciniphila isolates reveals its population structure, genomic and functional diverisity, and global distribution in mammalian gut microbiotas.</title>
        <authorList>
            <person name="Guo X."/>
            <person name="Li S."/>
            <person name="Zhang J."/>
            <person name="Wu F."/>
            <person name="Li X."/>
            <person name="Wu D."/>
            <person name="Zhang M."/>
            <person name="Ou Z."/>
            <person name="Jie Z."/>
            <person name="Yan Q."/>
            <person name="Li P."/>
            <person name="Yi J."/>
            <person name="Peng Y."/>
        </authorList>
    </citation>
    <scope>NUCLEOTIDE SEQUENCE [LARGE SCALE GENOMIC DNA]</scope>
    <source>
        <strain evidence="7 8">GP43</strain>
    </source>
</reference>
<evidence type="ECO:0000256" key="5">
    <source>
        <dbReference type="ARBA" id="ARBA00023136"/>
    </source>
</evidence>
<feature type="transmembrane region" description="Helical" evidence="6">
    <location>
        <begin position="217"/>
        <end position="237"/>
    </location>
</feature>
<organism evidence="7 8">
    <name type="scientific">Akkermansia muciniphila</name>
    <dbReference type="NCBI Taxonomy" id="239935"/>
    <lineage>
        <taxon>Bacteria</taxon>
        <taxon>Pseudomonadati</taxon>
        <taxon>Verrucomicrobiota</taxon>
        <taxon>Verrucomicrobiia</taxon>
        <taxon>Verrucomicrobiales</taxon>
        <taxon>Akkermansiaceae</taxon>
        <taxon>Akkermansia</taxon>
    </lineage>
</organism>
<evidence type="ECO:0000313" key="7">
    <source>
        <dbReference type="EMBL" id="PNC57143.1"/>
    </source>
</evidence>
<dbReference type="InterPro" id="IPR044878">
    <property type="entry name" value="UbiA_sf"/>
</dbReference>
<evidence type="ECO:0000313" key="8">
    <source>
        <dbReference type="Proteomes" id="UP000235914"/>
    </source>
</evidence>
<evidence type="ECO:0000256" key="1">
    <source>
        <dbReference type="ARBA" id="ARBA00004141"/>
    </source>
</evidence>
<evidence type="ECO:0000256" key="4">
    <source>
        <dbReference type="ARBA" id="ARBA00022989"/>
    </source>
</evidence>
<feature type="transmembrane region" description="Helical" evidence="6">
    <location>
        <begin position="279"/>
        <end position="304"/>
    </location>
</feature>